<dbReference type="EMBL" id="JBGFTU010000009">
    <property type="protein sequence ID" value="MEZ0165061.1"/>
    <property type="molecule type" value="Genomic_DNA"/>
</dbReference>
<reference evidence="1 2" key="1">
    <citation type="submission" date="2024-07" db="EMBL/GenBank/DDBJ databases">
        <authorList>
            <person name="Thanompreechachai J."/>
            <person name="Duangmal K."/>
        </authorList>
    </citation>
    <scope>NUCLEOTIDE SEQUENCE [LARGE SCALE GENOMIC DNA]</scope>
    <source>
        <strain evidence="1 2">LSe6-4</strain>
    </source>
</reference>
<dbReference type="Proteomes" id="UP001565927">
    <property type="component" value="Unassembled WGS sequence"/>
</dbReference>
<organism evidence="1 2">
    <name type="scientific">Kineococcus halophytocola</name>
    <dbReference type="NCBI Taxonomy" id="3234027"/>
    <lineage>
        <taxon>Bacteria</taxon>
        <taxon>Bacillati</taxon>
        <taxon>Actinomycetota</taxon>
        <taxon>Actinomycetes</taxon>
        <taxon>Kineosporiales</taxon>
        <taxon>Kineosporiaceae</taxon>
        <taxon>Kineococcus</taxon>
    </lineage>
</organism>
<protein>
    <recommendedName>
        <fullName evidence="3">Secreted protein</fullName>
    </recommendedName>
</protein>
<proteinExistence type="predicted"/>
<comment type="caution">
    <text evidence="1">The sequence shown here is derived from an EMBL/GenBank/DDBJ whole genome shotgun (WGS) entry which is preliminary data.</text>
</comment>
<name>A0ABV4H0H7_9ACTN</name>
<accession>A0ABV4H0H7</accession>
<evidence type="ECO:0000313" key="2">
    <source>
        <dbReference type="Proteomes" id="UP001565927"/>
    </source>
</evidence>
<evidence type="ECO:0008006" key="3">
    <source>
        <dbReference type="Google" id="ProtNLM"/>
    </source>
</evidence>
<gene>
    <name evidence="1" type="ORF">AB2L27_09825</name>
</gene>
<dbReference type="RefSeq" id="WP_370441280.1">
    <property type="nucleotide sequence ID" value="NZ_JBGFTU010000009.1"/>
</dbReference>
<evidence type="ECO:0000313" key="1">
    <source>
        <dbReference type="EMBL" id="MEZ0165061.1"/>
    </source>
</evidence>
<sequence>MNALVVLGLLVVLVVAAPWCGVDSRWTGAGIRADRPPRGKRYRLARRTATAEVRREQFDRTS</sequence>
<keyword evidence="2" id="KW-1185">Reference proteome</keyword>